<dbReference type="InterPro" id="IPR016024">
    <property type="entry name" value="ARM-type_fold"/>
</dbReference>
<dbReference type="PANTHER" id="PTHR21228:SF40">
    <property type="entry name" value="LD45607P"/>
    <property type="match status" value="1"/>
</dbReference>
<proteinExistence type="predicted"/>
<feature type="compositionally biased region" description="Basic and acidic residues" evidence="1">
    <location>
        <begin position="822"/>
        <end position="834"/>
    </location>
</feature>
<dbReference type="PANTHER" id="PTHR21228">
    <property type="entry name" value="FAST LEU-RICH DOMAIN-CONTAINING"/>
    <property type="match status" value="1"/>
</dbReference>
<name>A0ABP0RDW4_9DINO</name>
<dbReference type="SUPFAM" id="SSF48371">
    <property type="entry name" value="ARM repeat"/>
    <property type="match status" value="1"/>
</dbReference>
<sequence length="945" mass="104804">MAKHAFRSAPTTHRGCLAWRRCFSSEQRLVPTFSSELDISSGAQPAPQSTCKVHGVLVQRRRDPAAARWLGKRTLKATLQLKQQDGPTATLAGVSDELSSTDEGAQNSIVTSLSLRQQRQAVAERKAEEMMENQDLLELHPDRLAVQQDLLTASSVGRVLALCSAEEVAQMDAINLVTACHRIAKLHHGSSAFLKENPHFEWLIDRTGQKLQDLKPRGMVHIFWALVKLEHWPSWLPELMTLFTINIDTFTGRDLSVILGALAKFPKAEGSELKEAALAELRFRLPQLQGPTDIACVASSLCRLHVRDEQLFAALAISAQRSIADFSMSDIVSVLWAFASLNLTHSELFAEIRQVLHREAENCSPKELTQITWALSRLKEADEDLLRHVMAPVIRAKLLEFEVPRDLCTLAFAYSNARVMEEGLFSDLAHILSSKVRLMNAHDISSVVAAFATIEYAHKSFFKALKRHTKATLQTFTPLQLARTIHGFGIAGVDDPSLYRKLCDEVMKKREQLHAKNLVEILIGLAEAEVLPESALTLLNVDTAKWLDAKSCIQALHALSRLPQLGSEAFQKEVLKVIRKKAQGWWRFEVEDLADLIEVMVVLNLQEMFLLKLSLGQMPRLLRNSTTTGFLRLWGGLSELPAIAKEQVQEEIHRNQHLRNAIASCIQQGIEAIASMIEDNDSNTQPAMKAAAELMLACASLGWDTNAQSLADLIMTLLEDENVKSGPHEAWWVSLAWASGELGFEELSKTCLKICLDSKDLSEEDRRRLSTVALFVNEAGTDCFGPDPDGLREALCEAPGNFPQEDTSSTSSRSFKGSYWHPEMHSSSKGSSSEKVDHISRALVEMNLPHEKTVKIAGLHEVDIRLERALLLILGPKDLATSGKALGSTVARKRALEAMGFMVKEIYVQEVELAITSGSLQELLWTCLAEVGDGLSDGQKGLTFK</sequence>
<comment type="caution">
    <text evidence="3">The sequence shown here is derived from an EMBL/GenBank/DDBJ whole genome shotgun (WGS) entry which is preliminary data.</text>
</comment>
<feature type="domain" description="RNA-editing substrate-binding complex 6 protein" evidence="2">
    <location>
        <begin position="366"/>
        <end position="562"/>
    </location>
</feature>
<dbReference type="Proteomes" id="UP001642484">
    <property type="component" value="Unassembled WGS sequence"/>
</dbReference>
<dbReference type="Pfam" id="PF26188">
    <property type="entry name" value="RESC6"/>
    <property type="match status" value="1"/>
</dbReference>
<dbReference type="InterPro" id="IPR058917">
    <property type="entry name" value="RESC6_dom"/>
</dbReference>
<dbReference type="EMBL" id="CAXAMN010025862">
    <property type="protein sequence ID" value="CAK9098774.1"/>
    <property type="molecule type" value="Genomic_DNA"/>
</dbReference>
<protein>
    <recommendedName>
        <fullName evidence="2">RNA-editing substrate-binding complex 6 protein domain-containing protein</fullName>
    </recommendedName>
</protein>
<feature type="region of interest" description="Disordered" evidence="1">
    <location>
        <begin position="797"/>
        <end position="834"/>
    </location>
</feature>
<reference evidence="3 4" key="1">
    <citation type="submission" date="2024-02" db="EMBL/GenBank/DDBJ databases">
        <authorList>
            <person name="Chen Y."/>
            <person name="Shah S."/>
            <person name="Dougan E. K."/>
            <person name="Thang M."/>
            <person name="Chan C."/>
        </authorList>
    </citation>
    <scope>NUCLEOTIDE SEQUENCE [LARGE SCALE GENOMIC DNA]</scope>
</reference>
<dbReference type="InterPro" id="IPR050870">
    <property type="entry name" value="FAST_kinase"/>
</dbReference>
<evidence type="ECO:0000259" key="2">
    <source>
        <dbReference type="Pfam" id="PF26188"/>
    </source>
</evidence>
<evidence type="ECO:0000313" key="4">
    <source>
        <dbReference type="Proteomes" id="UP001642484"/>
    </source>
</evidence>
<accession>A0ABP0RDW4</accession>
<gene>
    <name evidence="3" type="ORF">CCMP2556_LOCUS46782</name>
</gene>
<keyword evidence="4" id="KW-1185">Reference proteome</keyword>
<evidence type="ECO:0000256" key="1">
    <source>
        <dbReference type="SAM" id="MobiDB-lite"/>
    </source>
</evidence>
<organism evidence="3 4">
    <name type="scientific">Durusdinium trenchii</name>
    <dbReference type="NCBI Taxonomy" id="1381693"/>
    <lineage>
        <taxon>Eukaryota</taxon>
        <taxon>Sar</taxon>
        <taxon>Alveolata</taxon>
        <taxon>Dinophyceae</taxon>
        <taxon>Suessiales</taxon>
        <taxon>Symbiodiniaceae</taxon>
        <taxon>Durusdinium</taxon>
    </lineage>
</organism>
<evidence type="ECO:0000313" key="3">
    <source>
        <dbReference type="EMBL" id="CAK9098774.1"/>
    </source>
</evidence>